<dbReference type="GO" id="GO:0009228">
    <property type="term" value="P:thiamine biosynthetic process"/>
    <property type="evidence" value="ECO:0007669"/>
    <property type="project" value="UniProtKB-KW"/>
</dbReference>
<name>A0A5K7SB38_9BACT</name>
<dbReference type="GO" id="GO:0000287">
    <property type="term" value="F:magnesium ion binding"/>
    <property type="evidence" value="ECO:0007669"/>
    <property type="project" value="UniProtKB-UniRule"/>
</dbReference>
<keyword evidence="2" id="KW-0460">Magnesium</keyword>
<dbReference type="UniPathway" id="UPA00060">
    <property type="reaction ID" value="UER00142"/>
</dbReference>
<dbReference type="Pfam" id="PF00586">
    <property type="entry name" value="AIRS"/>
    <property type="match status" value="1"/>
</dbReference>
<feature type="binding site" evidence="2">
    <location>
        <position position="285"/>
    </location>
    <ligand>
        <name>substrate</name>
    </ligand>
</feature>
<feature type="binding site" evidence="2">
    <location>
        <position position="81"/>
    </location>
    <ligand>
        <name>Mg(2+)</name>
        <dbReference type="ChEBI" id="CHEBI:18420"/>
        <label>4</label>
    </ligand>
</feature>
<dbReference type="SUPFAM" id="SSF56042">
    <property type="entry name" value="PurM C-terminal domain-like"/>
    <property type="match status" value="1"/>
</dbReference>
<keyword evidence="2" id="KW-0479">Metal-binding</keyword>
<organism evidence="4 5">
    <name type="scientific">Aquipluma nitroreducens</name>
    <dbReference type="NCBI Taxonomy" id="2010828"/>
    <lineage>
        <taxon>Bacteria</taxon>
        <taxon>Pseudomonadati</taxon>
        <taxon>Bacteroidota</taxon>
        <taxon>Bacteroidia</taxon>
        <taxon>Marinilabiliales</taxon>
        <taxon>Prolixibacteraceae</taxon>
        <taxon>Aquipluma</taxon>
    </lineage>
</organism>
<keyword evidence="2" id="KW-0067">ATP-binding</keyword>
<feature type="binding site" evidence="2">
    <location>
        <position position="235"/>
    </location>
    <ligand>
        <name>Mg(2+)</name>
        <dbReference type="ChEBI" id="CHEBI:18420"/>
        <label>5</label>
    </ligand>
</feature>
<keyword evidence="2" id="KW-0547">Nucleotide-binding</keyword>
<feature type="binding site" evidence="2">
    <location>
        <begin position="128"/>
        <end position="129"/>
    </location>
    <ligand>
        <name>ATP</name>
        <dbReference type="ChEBI" id="CHEBI:30616"/>
    </ligand>
</feature>
<evidence type="ECO:0000256" key="1">
    <source>
        <dbReference type="ARBA" id="ARBA00022977"/>
    </source>
</evidence>
<dbReference type="HAMAP" id="MF_02128">
    <property type="entry name" value="TMP_kinase"/>
    <property type="match status" value="1"/>
</dbReference>
<protein>
    <recommendedName>
        <fullName evidence="2">Thiamine-monophosphate kinase</fullName>
        <shortName evidence="2">TMP kinase</shortName>
        <shortName evidence="2">Thiamine-phosphate kinase</shortName>
        <ecNumber evidence="2">2.7.4.16</ecNumber>
    </recommendedName>
</protein>
<feature type="binding site" evidence="2">
    <location>
        <position position="81"/>
    </location>
    <ligand>
        <name>Mg(2+)</name>
        <dbReference type="ChEBI" id="CHEBI:18420"/>
        <label>2</label>
    </ligand>
</feature>
<comment type="catalytic activity">
    <reaction evidence="2">
        <text>thiamine phosphate + ATP = thiamine diphosphate + ADP</text>
        <dbReference type="Rhea" id="RHEA:15913"/>
        <dbReference type="ChEBI" id="CHEBI:30616"/>
        <dbReference type="ChEBI" id="CHEBI:37575"/>
        <dbReference type="ChEBI" id="CHEBI:58937"/>
        <dbReference type="ChEBI" id="CHEBI:456216"/>
        <dbReference type="EC" id="2.7.4.16"/>
    </reaction>
</comment>
<dbReference type="GO" id="GO:0005524">
    <property type="term" value="F:ATP binding"/>
    <property type="evidence" value="ECO:0007669"/>
    <property type="project" value="UniProtKB-UniRule"/>
</dbReference>
<dbReference type="KEGG" id="anf:AQPE_2840"/>
<dbReference type="SUPFAM" id="SSF55326">
    <property type="entry name" value="PurM N-terminal domain-like"/>
    <property type="match status" value="1"/>
</dbReference>
<dbReference type="PANTHER" id="PTHR30270">
    <property type="entry name" value="THIAMINE-MONOPHOSPHATE KINASE"/>
    <property type="match status" value="1"/>
</dbReference>
<evidence type="ECO:0000259" key="3">
    <source>
        <dbReference type="Pfam" id="PF00586"/>
    </source>
</evidence>
<feature type="binding site" evidence="2">
    <location>
        <position position="111"/>
    </location>
    <ligand>
        <name>ATP</name>
        <dbReference type="ChEBI" id="CHEBI:30616"/>
    </ligand>
</feature>
<feature type="binding site" evidence="2">
    <location>
        <position position="36"/>
    </location>
    <ligand>
        <name>Mg(2+)</name>
        <dbReference type="ChEBI" id="CHEBI:18420"/>
        <label>3</label>
    </ligand>
</feature>
<dbReference type="GO" id="GO:0009030">
    <property type="term" value="F:thiamine-phosphate kinase activity"/>
    <property type="evidence" value="ECO:0007669"/>
    <property type="project" value="UniProtKB-UniRule"/>
</dbReference>
<keyword evidence="1 2" id="KW-0784">Thiamine biosynthesis</keyword>
<comment type="pathway">
    <text evidence="2">Cofactor biosynthesis; thiamine diphosphate biosynthesis; thiamine diphosphate from thiamine phosphate: step 1/1.</text>
</comment>
<feature type="binding site" evidence="2">
    <location>
        <position position="337"/>
    </location>
    <ligand>
        <name>substrate</name>
    </ligand>
</feature>
<dbReference type="Gene3D" id="3.90.650.10">
    <property type="entry name" value="PurM-like C-terminal domain"/>
    <property type="match status" value="1"/>
</dbReference>
<dbReference type="EC" id="2.7.4.16" evidence="2"/>
<feature type="domain" description="PurM-like N-terminal" evidence="3">
    <location>
        <begin position="34"/>
        <end position="146"/>
    </location>
</feature>
<dbReference type="AlphaFoldDB" id="A0A5K7SB38"/>
<evidence type="ECO:0000256" key="2">
    <source>
        <dbReference type="HAMAP-Rule" id="MF_02128"/>
    </source>
</evidence>
<feature type="binding site" evidence="2">
    <location>
        <position position="81"/>
    </location>
    <ligand>
        <name>Mg(2+)</name>
        <dbReference type="ChEBI" id="CHEBI:18420"/>
        <label>3</label>
    </ligand>
</feature>
<dbReference type="CDD" id="cd02194">
    <property type="entry name" value="ThiL"/>
    <property type="match status" value="1"/>
</dbReference>
<evidence type="ECO:0000313" key="4">
    <source>
        <dbReference type="EMBL" id="BBE18676.1"/>
    </source>
</evidence>
<feature type="binding site" evidence="2">
    <location>
        <position position="59"/>
    </location>
    <ligand>
        <name>substrate</name>
    </ligand>
</feature>
<comment type="similarity">
    <text evidence="2">Belongs to the thiamine-monophosphate kinase family.</text>
</comment>
<dbReference type="Gene3D" id="3.30.1330.10">
    <property type="entry name" value="PurM-like, N-terminal domain"/>
    <property type="match status" value="1"/>
</dbReference>
<feature type="binding site" evidence="2">
    <location>
        <position position="51"/>
    </location>
    <ligand>
        <name>Mg(2+)</name>
        <dbReference type="ChEBI" id="CHEBI:18420"/>
        <label>1</label>
    </ligand>
</feature>
<feature type="binding site" evidence="2">
    <location>
        <position position="234"/>
    </location>
    <ligand>
        <name>ATP</name>
        <dbReference type="ChEBI" id="CHEBI:30616"/>
    </ligand>
</feature>
<dbReference type="GO" id="GO:0009229">
    <property type="term" value="P:thiamine diphosphate biosynthetic process"/>
    <property type="evidence" value="ECO:0007669"/>
    <property type="project" value="UniProtKB-UniRule"/>
</dbReference>
<dbReference type="InterPro" id="IPR016188">
    <property type="entry name" value="PurM-like_N"/>
</dbReference>
<feature type="binding site" evidence="2">
    <location>
        <position position="232"/>
    </location>
    <ligand>
        <name>Mg(2+)</name>
        <dbReference type="ChEBI" id="CHEBI:18420"/>
        <label>3</label>
    </ligand>
</feature>
<comment type="miscellaneous">
    <text evidence="2">Reaction mechanism of ThiL seems to utilize a direct, inline transfer of the gamma-phosphate of ATP to TMP rather than a phosphorylated enzyme intermediate.</text>
</comment>
<comment type="function">
    <text evidence="2">Catalyzes the ATP-dependent phosphorylation of thiamine-monophosphate (TMP) to form thiamine-pyrophosphate (TPP), the active form of vitamin B1.</text>
</comment>
<keyword evidence="2" id="KW-0808">Transferase</keyword>
<dbReference type="InterPro" id="IPR036676">
    <property type="entry name" value="PurM-like_C_sf"/>
</dbReference>
<dbReference type="PIRSF" id="PIRSF005303">
    <property type="entry name" value="Thiam_monoph_kin"/>
    <property type="match status" value="1"/>
</dbReference>
<feature type="binding site" evidence="2">
    <location>
        <position position="50"/>
    </location>
    <ligand>
        <name>Mg(2+)</name>
        <dbReference type="ChEBI" id="CHEBI:18420"/>
        <label>4</label>
    </ligand>
</feature>
<proteinExistence type="inferred from homology"/>
<reference evidence="4" key="1">
    <citation type="journal article" date="2020" name="Int. J. Syst. Evol. Microbiol.">
        <title>Aquipluma nitroreducens gen. nov. sp. nov., a novel facultatively anaerobic bacterium isolated from a freshwater lake.</title>
        <authorList>
            <person name="Watanabe M."/>
            <person name="Kojima H."/>
            <person name="Fukui M."/>
        </authorList>
    </citation>
    <scope>NUCLEOTIDE SEQUENCE</scope>
    <source>
        <strain evidence="4">MeG22</strain>
    </source>
</reference>
<accession>A0A5K7SB38</accession>
<dbReference type="NCBIfam" id="TIGR01379">
    <property type="entry name" value="thiL"/>
    <property type="match status" value="1"/>
</dbReference>
<keyword evidence="5" id="KW-1185">Reference proteome</keyword>
<dbReference type="PANTHER" id="PTHR30270:SF0">
    <property type="entry name" value="THIAMINE-MONOPHOSPHATE KINASE"/>
    <property type="match status" value="1"/>
</dbReference>
<dbReference type="EMBL" id="AP018694">
    <property type="protein sequence ID" value="BBE18676.1"/>
    <property type="molecule type" value="Genomic_DNA"/>
</dbReference>
<feature type="binding site" evidence="2">
    <location>
        <position position="36"/>
    </location>
    <ligand>
        <name>Mg(2+)</name>
        <dbReference type="ChEBI" id="CHEBI:18420"/>
        <label>4</label>
    </ligand>
</feature>
<dbReference type="RefSeq" id="WP_318346991.1">
    <property type="nucleotide sequence ID" value="NZ_AP018694.1"/>
</dbReference>
<sequence>MKQTPLSELGEFGLITRLTEKIQIKNESTLTGVGDDAAVLSFPDKKIVITTDLLTEGIHFNLMYVPLKHLGYKAVVVNLSDVFAMNATPRQITVSIAISSKFSLEAIEELYSGIHLACEKYGVDLIGGDTTSSLTGLTISVTAIGEANEDELVYRSGAKSGDLVCVSGDLGGAYMGLQLLERENEVFKVNPNQQPQFEGYDYILERQLKPEARGDIKELLKTLDIKPTSMIDISDGLSSEVLHLCKASKVGCNIYEEKMPLDKQTKDFAEELSINPLVAALNGGEDYELLFTVPIASYDLIKKEFDITIIGHITSENEGANLVTTGGSIIPLQAQGWNPLKD</sequence>
<dbReference type="InterPro" id="IPR036921">
    <property type="entry name" value="PurM-like_N_sf"/>
</dbReference>
<dbReference type="InterPro" id="IPR006283">
    <property type="entry name" value="ThiL-like"/>
</dbReference>
<feature type="binding site" evidence="2">
    <location>
        <position position="52"/>
    </location>
    <ligand>
        <name>Mg(2+)</name>
        <dbReference type="ChEBI" id="CHEBI:18420"/>
        <label>2</label>
    </ligand>
</feature>
<evidence type="ECO:0000313" key="5">
    <source>
        <dbReference type="Proteomes" id="UP001193389"/>
    </source>
</evidence>
<feature type="binding site" evidence="2">
    <location>
        <position position="129"/>
    </location>
    <ligand>
        <name>Mg(2+)</name>
        <dbReference type="ChEBI" id="CHEBI:18420"/>
        <label>1</label>
    </ligand>
</feature>
<feature type="binding site" evidence="2">
    <location>
        <position position="52"/>
    </location>
    <ligand>
        <name>Mg(2+)</name>
        <dbReference type="ChEBI" id="CHEBI:18420"/>
        <label>1</label>
    </ligand>
</feature>
<keyword evidence="2 4" id="KW-0418">Kinase</keyword>
<dbReference type="Proteomes" id="UP001193389">
    <property type="component" value="Chromosome"/>
</dbReference>
<gene>
    <name evidence="2" type="primary">thiL</name>
    <name evidence="4" type="ORF">AQPE_2840</name>
</gene>
<feature type="binding site" evidence="2">
    <location>
        <position position="155"/>
    </location>
    <ligand>
        <name>ATP</name>
        <dbReference type="ChEBI" id="CHEBI:30616"/>
    </ligand>
</feature>